<sequence length="104" mass="12026">MHQDLPIKHPKAVDSEQDEIQEMREQEQELIIPLPDNIWDIIREETGIIRTSVGTTDGIPAGAEEEPDFVFESEEQAMDGFEEVMDLLLKDCIEVNLFEKENKR</sequence>
<name>A0A195F0P8_9HYME</name>
<accession>A0A195F0P8</accession>
<dbReference type="Proteomes" id="UP000078541">
    <property type="component" value="Unassembled WGS sequence"/>
</dbReference>
<reference evidence="1 2" key="1">
    <citation type="submission" date="2016-03" db="EMBL/GenBank/DDBJ databases">
        <title>Trachymyrmex septentrionalis WGS genome.</title>
        <authorList>
            <person name="Nygaard S."/>
            <person name="Hu H."/>
            <person name="Boomsma J."/>
            <person name="Zhang G."/>
        </authorList>
    </citation>
    <scope>NUCLEOTIDE SEQUENCE [LARGE SCALE GENOMIC DNA]</scope>
    <source>
        <strain evidence="1">Tsep2-gDNA-1</strain>
        <tissue evidence="1">Whole body</tissue>
    </source>
</reference>
<keyword evidence="2" id="KW-1185">Reference proteome</keyword>
<dbReference type="EMBL" id="KQ981897">
    <property type="protein sequence ID" value="KYN33684.1"/>
    <property type="molecule type" value="Genomic_DNA"/>
</dbReference>
<evidence type="ECO:0000313" key="1">
    <source>
        <dbReference type="EMBL" id="KYN33684.1"/>
    </source>
</evidence>
<protein>
    <submittedName>
        <fullName evidence="1">Uncharacterized protein</fullName>
    </submittedName>
</protein>
<proteinExistence type="predicted"/>
<evidence type="ECO:0000313" key="2">
    <source>
        <dbReference type="Proteomes" id="UP000078541"/>
    </source>
</evidence>
<gene>
    <name evidence="1" type="ORF">ALC56_11941</name>
</gene>
<organism evidence="1 2">
    <name type="scientific">Trachymyrmex septentrionalis</name>
    <dbReference type="NCBI Taxonomy" id="34720"/>
    <lineage>
        <taxon>Eukaryota</taxon>
        <taxon>Metazoa</taxon>
        <taxon>Ecdysozoa</taxon>
        <taxon>Arthropoda</taxon>
        <taxon>Hexapoda</taxon>
        <taxon>Insecta</taxon>
        <taxon>Pterygota</taxon>
        <taxon>Neoptera</taxon>
        <taxon>Endopterygota</taxon>
        <taxon>Hymenoptera</taxon>
        <taxon>Apocrita</taxon>
        <taxon>Aculeata</taxon>
        <taxon>Formicoidea</taxon>
        <taxon>Formicidae</taxon>
        <taxon>Myrmicinae</taxon>
        <taxon>Trachymyrmex</taxon>
    </lineage>
</organism>
<dbReference type="AlphaFoldDB" id="A0A195F0P8"/>
<dbReference type="OrthoDB" id="10461552at2759"/>